<evidence type="ECO:0000256" key="1">
    <source>
        <dbReference type="ARBA" id="ARBA00004418"/>
    </source>
</evidence>
<dbReference type="PATRIC" id="fig|1666912.4.peg.2925"/>
<comment type="similarity">
    <text evidence="2">Belongs to the bacterial solute-binding protein 1 family.</text>
</comment>
<dbReference type="GO" id="GO:0030975">
    <property type="term" value="F:thiamine binding"/>
    <property type="evidence" value="ECO:0007669"/>
    <property type="project" value="InterPro"/>
</dbReference>
<dbReference type="Proteomes" id="UP000182045">
    <property type="component" value="Unassembled WGS sequence"/>
</dbReference>
<name>A0A0P7VV11_9RHOB</name>
<dbReference type="EMBL" id="LJSG01000016">
    <property type="protein sequence ID" value="KPP90941.1"/>
    <property type="molecule type" value="Genomic_DNA"/>
</dbReference>
<evidence type="ECO:0000313" key="9">
    <source>
        <dbReference type="Proteomes" id="UP000050413"/>
    </source>
</evidence>
<reference evidence="7 10" key="2">
    <citation type="submission" date="2016-01" db="EMBL/GenBank/DDBJ databases">
        <authorList>
            <person name="Varghese N."/>
        </authorList>
    </citation>
    <scope>NUCLEOTIDE SEQUENCE [LARGE SCALE GENOMIC DNA]</scope>
    <source>
        <strain evidence="7 10">HL-91</strain>
    </source>
</reference>
<evidence type="ECO:0000313" key="7">
    <source>
        <dbReference type="EMBL" id="CUX83844.1"/>
    </source>
</evidence>
<accession>A0A0P7VV11</accession>
<evidence type="ECO:0000313" key="10">
    <source>
        <dbReference type="Proteomes" id="UP000182045"/>
    </source>
</evidence>
<keyword evidence="10" id="KW-1185">Reference proteome</keyword>
<dbReference type="PANTHER" id="PTHR30006:SF3">
    <property type="entry name" value="THIAMINE-BINDING PERIPLASMIC PROTEIN"/>
    <property type="match status" value="1"/>
</dbReference>
<proteinExistence type="inferred from homology"/>
<dbReference type="GO" id="GO:0030976">
    <property type="term" value="F:thiamine pyrophosphate binding"/>
    <property type="evidence" value="ECO:0007669"/>
    <property type="project" value="TreeGrafter"/>
</dbReference>
<evidence type="ECO:0000256" key="5">
    <source>
        <dbReference type="ARBA" id="ARBA00022764"/>
    </source>
</evidence>
<dbReference type="PANTHER" id="PTHR30006">
    <property type="entry name" value="THIAMINE-BINDING PERIPLASMIC PROTEIN-RELATED"/>
    <property type="match status" value="1"/>
</dbReference>
<comment type="subcellular location">
    <subcellularLocation>
        <location evidence="1">Periplasm</location>
    </subcellularLocation>
</comment>
<evidence type="ECO:0000256" key="4">
    <source>
        <dbReference type="ARBA" id="ARBA00022729"/>
    </source>
</evidence>
<keyword evidence="3" id="KW-0813">Transport</keyword>
<dbReference type="EMBL" id="FBYC01000004">
    <property type="protein sequence ID" value="CUX83844.1"/>
    <property type="molecule type" value="Genomic_DNA"/>
</dbReference>
<feature type="signal peptide" evidence="6">
    <location>
        <begin position="1"/>
        <end position="19"/>
    </location>
</feature>
<dbReference type="Gene3D" id="3.40.190.10">
    <property type="entry name" value="Periplasmic binding protein-like II"/>
    <property type="match status" value="2"/>
</dbReference>
<keyword evidence="5" id="KW-0574">Periplasm</keyword>
<dbReference type="AlphaFoldDB" id="A0A0P7VV11"/>
<dbReference type="Pfam" id="PF01547">
    <property type="entry name" value="SBP_bac_1"/>
    <property type="match status" value="1"/>
</dbReference>
<dbReference type="Proteomes" id="UP000050413">
    <property type="component" value="Unassembled WGS sequence"/>
</dbReference>
<dbReference type="GO" id="GO:0030288">
    <property type="term" value="C:outer membrane-bounded periplasmic space"/>
    <property type="evidence" value="ECO:0007669"/>
    <property type="project" value="TreeGrafter"/>
</dbReference>
<dbReference type="SUPFAM" id="SSF53850">
    <property type="entry name" value="Periplasmic binding protein-like II"/>
    <property type="match status" value="1"/>
</dbReference>
<evidence type="ECO:0000256" key="2">
    <source>
        <dbReference type="ARBA" id="ARBA00008520"/>
    </source>
</evidence>
<reference evidence="8 9" key="1">
    <citation type="submission" date="2015-09" db="EMBL/GenBank/DDBJ databases">
        <title>Identification and resolution of microdiversity through metagenomic sequencing of parallel consortia.</title>
        <authorList>
            <person name="Nelson W.C."/>
            <person name="Romine M.F."/>
            <person name="Lindemann S.R."/>
        </authorList>
    </citation>
    <scope>NUCLEOTIDE SEQUENCE [LARGE SCALE GENOMIC DNA]</scope>
    <source>
        <strain evidence="8">HL-91</strain>
    </source>
</reference>
<evidence type="ECO:0000256" key="3">
    <source>
        <dbReference type="ARBA" id="ARBA00022448"/>
    </source>
</evidence>
<evidence type="ECO:0000313" key="8">
    <source>
        <dbReference type="EMBL" id="KPP90941.1"/>
    </source>
</evidence>
<evidence type="ECO:0000256" key="6">
    <source>
        <dbReference type="SAM" id="SignalP"/>
    </source>
</evidence>
<keyword evidence="4 6" id="KW-0732">Signal</keyword>
<dbReference type="NCBIfam" id="TIGR01254">
    <property type="entry name" value="sfuA"/>
    <property type="match status" value="1"/>
</dbReference>
<dbReference type="InterPro" id="IPR006059">
    <property type="entry name" value="SBP"/>
</dbReference>
<sequence>MKSPLFAAAFLGLAASAQAQTLTVIAPDYFGSEWGPGPAIKEGFEARCNGCTLEFRTGDVMSRLQLEGARLEGDVVIGLNTDTTLRARETGLFVPHGQPLDALTLPIDWEDETFLPFNWGYNAWVYDKTRVENPPTSFAELLTREDISLVWQDPRSSGAGLALLLWVDQLYGEDAAEVWAALSRQTVTVTAGWSEAYGLFTEGEADMVMSYATSPVYHIVAEEDDSKAAAIFEEGHYLTAEVAGILSGAAQPDLAADFMAYVLSAEFQQMIAYANWSYPSALPRADWPEVMRDLPFPETPIRYDEAKAEKRRGPALDLWLQGMTR</sequence>
<gene>
    <name evidence="8" type="primary">thiB</name>
    <name evidence="7" type="ORF">Ga0058931_3212</name>
    <name evidence="8" type="ORF">HLUCCA05_05865</name>
</gene>
<organism evidence="8 9">
    <name type="scientific">Roseibaca calidilacus</name>
    <dbReference type="NCBI Taxonomy" id="1666912"/>
    <lineage>
        <taxon>Bacteria</taxon>
        <taxon>Pseudomonadati</taxon>
        <taxon>Pseudomonadota</taxon>
        <taxon>Alphaproteobacteria</taxon>
        <taxon>Rhodobacterales</taxon>
        <taxon>Paracoccaceae</taxon>
        <taxon>Roseinatronobacter</taxon>
    </lineage>
</organism>
<protein>
    <submittedName>
        <fullName evidence="8">ABC-type thiamine uptake system substrate-binding compoent ThiB</fullName>
    </submittedName>
    <submittedName>
        <fullName evidence="7">Thiamine transport system substrate-binding protein</fullName>
    </submittedName>
</protein>
<feature type="chain" id="PRO_5010175742" evidence="6">
    <location>
        <begin position="20"/>
        <end position="325"/>
    </location>
</feature>
<comment type="caution">
    <text evidence="8">The sequence shown here is derived from an EMBL/GenBank/DDBJ whole genome shotgun (WGS) entry which is preliminary data.</text>
</comment>
<dbReference type="GO" id="GO:0015888">
    <property type="term" value="P:thiamine transport"/>
    <property type="evidence" value="ECO:0007669"/>
    <property type="project" value="InterPro"/>
</dbReference>
<dbReference type="RefSeq" id="WP_072247254.1">
    <property type="nucleotide sequence ID" value="NZ_FBYC01000004.1"/>
</dbReference>
<dbReference type="OrthoDB" id="8013425at2"/>
<dbReference type="InterPro" id="IPR005948">
    <property type="entry name" value="ThiB-like"/>
</dbReference>
<dbReference type="STRING" id="1666912.Ga0058931_3212"/>